<dbReference type="Proteomes" id="UP001157017">
    <property type="component" value="Unassembled WGS sequence"/>
</dbReference>
<dbReference type="CDD" id="cd16833">
    <property type="entry name" value="YfiH"/>
    <property type="match status" value="1"/>
</dbReference>
<evidence type="ECO:0000256" key="2">
    <source>
        <dbReference type="ARBA" id="ARBA00003215"/>
    </source>
</evidence>
<feature type="region of interest" description="Disordered" evidence="12">
    <location>
        <begin position="234"/>
        <end position="291"/>
    </location>
</feature>
<dbReference type="EMBL" id="BSUZ01000001">
    <property type="protein sequence ID" value="GMA85410.1"/>
    <property type="molecule type" value="Genomic_DNA"/>
</dbReference>
<evidence type="ECO:0000313" key="13">
    <source>
        <dbReference type="EMBL" id="GMA85410.1"/>
    </source>
</evidence>
<dbReference type="InterPro" id="IPR011324">
    <property type="entry name" value="Cytotoxic_necrot_fac-like_cat"/>
</dbReference>
<dbReference type="SUPFAM" id="SSF64438">
    <property type="entry name" value="CNF1/YfiH-like putative cysteine hydrolases"/>
    <property type="match status" value="1"/>
</dbReference>
<gene>
    <name evidence="13" type="ORF">GCM10025868_06600</name>
</gene>
<feature type="compositionally biased region" description="Basic residues" evidence="12">
    <location>
        <begin position="234"/>
        <end position="244"/>
    </location>
</feature>
<keyword evidence="5" id="KW-0479">Metal-binding</keyword>
<evidence type="ECO:0000313" key="14">
    <source>
        <dbReference type="Proteomes" id="UP001157017"/>
    </source>
</evidence>
<evidence type="ECO:0000256" key="4">
    <source>
        <dbReference type="ARBA" id="ARBA00022679"/>
    </source>
</evidence>
<name>A0ABQ6JB51_9ACTN</name>
<comment type="similarity">
    <text evidence="3">Belongs to the purine nucleoside phosphorylase YfiH/LACC1 family.</text>
</comment>
<proteinExistence type="inferred from homology"/>
<evidence type="ECO:0000256" key="8">
    <source>
        <dbReference type="ARBA" id="ARBA00023008"/>
    </source>
</evidence>
<evidence type="ECO:0000256" key="10">
    <source>
        <dbReference type="ARBA" id="ARBA00048968"/>
    </source>
</evidence>
<evidence type="ECO:0000256" key="1">
    <source>
        <dbReference type="ARBA" id="ARBA00000553"/>
    </source>
</evidence>
<dbReference type="Pfam" id="PF02578">
    <property type="entry name" value="Cu-oxidase_4"/>
    <property type="match status" value="1"/>
</dbReference>
<protein>
    <submittedName>
        <fullName evidence="13">Laccase domain protein</fullName>
    </submittedName>
</protein>
<sequence length="291" mass="29541">MVLAWTETLDGAAGTVHLAGTDRSGGGAGRSVGPWAGLNLGPHVGDDPAAVEANVAAVAAAAGLAPDRLLRVRQVHGADVVHATGPWPGEPPEADAVVTDRADLGLLVMVADCVPVLLAAPDEGLLGVAHAGRPGLRAGVVPATVAAMRDLGATRLEARLGPSVCPRCYPVPAAMRDDVAAIAPASRSVSWTGEPALDVGAGVLEQATAAGVQVRQRPGCTVESPDLYSLPARRRHRPVRRSGLAHHVTGPDDGPDHADPRAVERARAWTPSRSGCALRAPPRGASAPTSG</sequence>
<dbReference type="InterPro" id="IPR038371">
    <property type="entry name" value="Cu_polyphenol_OxRdtase_sf"/>
</dbReference>
<dbReference type="PANTHER" id="PTHR30616:SF2">
    <property type="entry name" value="PURINE NUCLEOSIDE PHOSPHORYLASE LACC1"/>
    <property type="match status" value="1"/>
</dbReference>
<dbReference type="Gene3D" id="3.60.140.10">
    <property type="entry name" value="CNF1/YfiH-like putative cysteine hydrolases"/>
    <property type="match status" value="1"/>
</dbReference>
<comment type="catalytic activity">
    <reaction evidence="10">
        <text>adenosine + phosphate = alpha-D-ribose 1-phosphate + adenine</text>
        <dbReference type="Rhea" id="RHEA:27642"/>
        <dbReference type="ChEBI" id="CHEBI:16335"/>
        <dbReference type="ChEBI" id="CHEBI:16708"/>
        <dbReference type="ChEBI" id="CHEBI:43474"/>
        <dbReference type="ChEBI" id="CHEBI:57720"/>
        <dbReference type="EC" id="2.4.2.1"/>
    </reaction>
    <physiologicalReaction direction="left-to-right" evidence="10">
        <dbReference type="Rhea" id="RHEA:27643"/>
    </physiologicalReaction>
</comment>
<evidence type="ECO:0000256" key="5">
    <source>
        <dbReference type="ARBA" id="ARBA00022723"/>
    </source>
</evidence>
<reference evidence="14" key="1">
    <citation type="journal article" date="2019" name="Int. J. Syst. Evol. Microbiol.">
        <title>The Global Catalogue of Microorganisms (GCM) 10K type strain sequencing project: providing services to taxonomists for standard genome sequencing and annotation.</title>
        <authorList>
            <consortium name="The Broad Institute Genomics Platform"/>
            <consortium name="The Broad Institute Genome Sequencing Center for Infectious Disease"/>
            <person name="Wu L."/>
            <person name="Ma J."/>
        </authorList>
    </citation>
    <scope>NUCLEOTIDE SEQUENCE [LARGE SCALE GENOMIC DNA]</scope>
    <source>
        <strain evidence="14">NBRC 108730</strain>
    </source>
</reference>
<evidence type="ECO:0000256" key="9">
    <source>
        <dbReference type="ARBA" id="ARBA00047989"/>
    </source>
</evidence>
<keyword evidence="8" id="KW-0186">Copper</keyword>
<evidence type="ECO:0000256" key="11">
    <source>
        <dbReference type="ARBA" id="ARBA00049893"/>
    </source>
</evidence>
<comment type="caution">
    <text evidence="13">The sequence shown here is derived from an EMBL/GenBank/DDBJ whole genome shotgun (WGS) entry which is preliminary data.</text>
</comment>
<organism evidence="13 14">
    <name type="scientific">Angustibacter aerolatus</name>
    <dbReference type="NCBI Taxonomy" id="1162965"/>
    <lineage>
        <taxon>Bacteria</taxon>
        <taxon>Bacillati</taxon>
        <taxon>Actinomycetota</taxon>
        <taxon>Actinomycetes</taxon>
        <taxon>Kineosporiales</taxon>
        <taxon>Kineosporiaceae</taxon>
    </lineage>
</organism>
<comment type="catalytic activity">
    <reaction evidence="11">
        <text>S-methyl-5'-thioadenosine + phosphate = 5-(methylsulfanyl)-alpha-D-ribose 1-phosphate + adenine</text>
        <dbReference type="Rhea" id="RHEA:11852"/>
        <dbReference type="ChEBI" id="CHEBI:16708"/>
        <dbReference type="ChEBI" id="CHEBI:17509"/>
        <dbReference type="ChEBI" id="CHEBI:43474"/>
        <dbReference type="ChEBI" id="CHEBI:58533"/>
        <dbReference type="EC" id="2.4.2.28"/>
    </reaction>
    <physiologicalReaction direction="left-to-right" evidence="11">
        <dbReference type="Rhea" id="RHEA:11853"/>
    </physiologicalReaction>
</comment>
<comment type="catalytic activity">
    <reaction evidence="1">
        <text>inosine + phosphate = alpha-D-ribose 1-phosphate + hypoxanthine</text>
        <dbReference type="Rhea" id="RHEA:27646"/>
        <dbReference type="ChEBI" id="CHEBI:17368"/>
        <dbReference type="ChEBI" id="CHEBI:17596"/>
        <dbReference type="ChEBI" id="CHEBI:43474"/>
        <dbReference type="ChEBI" id="CHEBI:57720"/>
        <dbReference type="EC" id="2.4.2.1"/>
    </reaction>
    <physiologicalReaction direction="left-to-right" evidence="1">
        <dbReference type="Rhea" id="RHEA:27647"/>
    </physiologicalReaction>
</comment>
<comment type="function">
    <text evidence="2">Purine nucleoside enzyme that catalyzes the phosphorolysis of adenosine and inosine nucleosides, yielding D-ribose 1-phosphate and the respective free bases, adenine and hypoxanthine. Also catalyzes the phosphorolysis of S-methyl-5'-thioadenosine into adenine and S-methyl-5-thio-alpha-D-ribose 1-phosphate. Also has adenosine deaminase activity.</text>
</comment>
<evidence type="ECO:0000256" key="6">
    <source>
        <dbReference type="ARBA" id="ARBA00022801"/>
    </source>
</evidence>
<comment type="catalytic activity">
    <reaction evidence="9">
        <text>adenosine + H2O + H(+) = inosine + NH4(+)</text>
        <dbReference type="Rhea" id="RHEA:24408"/>
        <dbReference type="ChEBI" id="CHEBI:15377"/>
        <dbReference type="ChEBI" id="CHEBI:15378"/>
        <dbReference type="ChEBI" id="CHEBI:16335"/>
        <dbReference type="ChEBI" id="CHEBI:17596"/>
        <dbReference type="ChEBI" id="CHEBI:28938"/>
        <dbReference type="EC" id="3.5.4.4"/>
    </reaction>
    <physiologicalReaction direction="left-to-right" evidence="9">
        <dbReference type="Rhea" id="RHEA:24409"/>
    </physiologicalReaction>
</comment>
<accession>A0ABQ6JB51</accession>
<keyword evidence="4" id="KW-0808">Transferase</keyword>
<keyword evidence="6" id="KW-0378">Hydrolase</keyword>
<evidence type="ECO:0000256" key="12">
    <source>
        <dbReference type="SAM" id="MobiDB-lite"/>
    </source>
</evidence>
<evidence type="ECO:0000256" key="3">
    <source>
        <dbReference type="ARBA" id="ARBA00007353"/>
    </source>
</evidence>
<evidence type="ECO:0000256" key="7">
    <source>
        <dbReference type="ARBA" id="ARBA00022833"/>
    </source>
</evidence>
<dbReference type="InterPro" id="IPR003730">
    <property type="entry name" value="Cu_polyphenol_OxRdtase"/>
</dbReference>
<dbReference type="PANTHER" id="PTHR30616">
    <property type="entry name" value="UNCHARACTERIZED PROTEIN YFIH"/>
    <property type="match status" value="1"/>
</dbReference>
<keyword evidence="14" id="KW-1185">Reference proteome</keyword>
<feature type="compositionally biased region" description="Basic and acidic residues" evidence="12">
    <location>
        <begin position="254"/>
        <end position="267"/>
    </location>
</feature>
<keyword evidence="7" id="KW-0862">Zinc</keyword>